<dbReference type="Proteomes" id="UP001149607">
    <property type="component" value="Chromosome"/>
</dbReference>
<sequence>MKHQTNDPRMRALIARLLATCEWKLQPKGGRKHAKLVHASGRTLPYPTSGSDYRGFLNFRSTLKRLLKEIEDESKSKPGLD</sequence>
<evidence type="ECO:0000313" key="1">
    <source>
        <dbReference type="EMBL" id="MDD9328797.1"/>
    </source>
</evidence>
<keyword evidence="3" id="KW-1185">Reference proteome</keyword>
<protein>
    <submittedName>
        <fullName evidence="1">Uncharacterized protein</fullName>
    </submittedName>
</protein>
<dbReference type="EMBL" id="JAPQFL010000015">
    <property type="protein sequence ID" value="MDD9328797.1"/>
    <property type="molecule type" value="Genomic_DNA"/>
</dbReference>
<dbReference type="RefSeq" id="WP_274585841.1">
    <property type="nucleotide sequence ID" value="NZ_CP146598.1"/>
</dbReference>
<dbReference type="EMBL" id="CP146598">
    <property type="protein sequence ID" value="WWY03131.1"/>
    <property type="molecule type" value="Genomic_DNA"/>
</dbReference>
<accession>A0A9X4IF15</accession>
<evidence type="ECO:0000313" key="2">
    <source>
        <dbReference type="EMBL" id="WWY03131.1"/>
    </source>
</evidence>
<organism evidence="1">
    <name type="scientific">Neisseria leonii</name>
    <dbReference type="NCBI Taxonomy" id="2995413"/>
    <lineage>
        <taxon>Bacteria</taxon>
        <taxon>Pseudomonadati</taxon>
        <taxon>Pseudomonadota</taxon>
        <taxon>Betaproteobacteria</taxon>
        <taxon>Neisseriales</taxon>
        <taxon>Neisseriaceae</taxon>
        <taxon>Neisseria</taxon>
    </lineage>
</organism>
<dbReference type="AlphaFoldDB" id="A0A9X4IF15"/>
<reference evidence="2" key="2">
    <citation type="submission" date="2024-02" db="EMBL/GenBank/DDBJ databases">
        <title>Neisseria leonii sp. nov.</title>
        <authorList>
            <person name="Boutroux M."/>
            <person name="Favre-Rochex S."/>
            <person name="Gorgette O."/>
            <person name="Touak G."/>
            <person name="Muhle E."/>
            <person name="Chesneau O."/>
            <person name="Clermont D."/>
            <person name="Rahi P."/>
        </authorList>
    </citation>
    <scope>NUCLEOTIDE SEQUENCE</scope>
    <source>
        <strain evidence="2">51.81</strain>
    </source>
</reference>
<proteinExistence type="predicted"/>
<reference evidence="1" key="1">
    <citation type="submission" date="2022-10" db="EMBL/GenBank/DDBJ databases">
        <authorList>
            <person name="Boutroux M."/>
        </authorList>
    </citation>
    <scope>NUCLEOTIDE SEQUENCE</scope>
    <source>
        <strain evidence="1">51.81</strain>
    </source>
</reference>
<evidence type="ECO:0000313" key="3">
    <source>
        <dbReference type="Proteomes" id="UP001149607"/>
    </source>
</evidence>
<name>A0A9X4IF15_9NEIS</name>
<gene>
    <name evidence="1" type="ORF">ORY91_000071</name>
    <name evidence="2" type="ORF">V9W64_10695</name>
</gene>